<proteinExistence type="predicted"/>
<dbReference type="Pfam" id="PF08970">
    <property type="entry name" value="Sda"/>
    <property type="match status" value="1"/>
</dbReference>
<evidence type="ECO:0000313" key="2">
    <source>
        <dbReference type="Proteomes" id="UP001305702"/>
    </source>
</evidence>
<dbReference type="KEGG" id="paun:MJA45_25555"/>
<dbReference type="RefSeq" id="WP_315604718.1">
    <property type="nucleotide sequence ID" value="NZ_CP130318.1"/>
</dbReference>
<reference evidence="1 2" key="1">
    <citation type="submission" date="2022-02" db="EMBL/GenBank/DDBJ databases">
        <title>Paenibacillus sp. MBLB1776 Whole Genome Shotgun Sequencing.</title>
        <authorList>
            <person name="Hwang C.Y."/>
            <person name="Cho E.-S."/>
            <person name="Seo M.-J."/>
        </authorList>
    </citation>
    <scope>NUCLEOTIDE SEQUENCE [LARGE SCALE GENOMIC DNA]</scope>
    <source>
        <strain evidence="1 2">MBLB1776</strain>
    </source>
</reference>
<dbReference type="EMBL" id="CP130318">
    <property type="protein sequence ID" value="WNQ10942.1"/>
    <property type="molecule type" value="Genomic_DNA"/>
</dbReference>
<dbReference type="SUPFAM" id="SSF100985">
    <property type="entry name" value="Sporulation inhibitor Sda"/>
    <property type="match status" value="1"/>
</dbReference>
<dbReference type="Gene3D" id="1.10.287.1100">
    <property type="entry name" value="Sporulation inhibitor A"/>
    <property type="match status" value="1"/>
</dbReference>
<evidence type="ECO:0000313" key="1">
    <source>
        <dbReference type="EMBL" id="WNQ10942.1"/>
    </source>
</evidence>
<organism evidence="1 2">
    <name type="scientific">Paenibacillus aurantius</name>
    <dbReference type="NCBI Taxonomy" id="2918900"/>
    <lineage>
        <taxon>Bacteria</taxon>
        <taxon>Bacillati</taxon>
        <taxon>Bacillota</taxon>
        <taxon>Bacilli</taxon>
        <taxon>Bacillales</taxon>
        <taxon>Paenibacillaceae</taxon>
        <taxon>Paenibacillus</taxon>
    </lineage>
</organism>
<keyword evidence="2" id="KW-1185">Reference proteome</keyword>
<dbReference type="GO" id="GO:0004860">
    <property type="term" value="F:protein kinase inhibitor activity"/>
    <property type="evidence" value="ECO:0007669"/>
    <property type="project" value="UniProtKB-KW"/>
</dbReference>
<name>A0AA96LC14_9BACL</name>
<gene>
    <name evidence="1" type="primary">sda</name>
    <name evidence="1" type="ORF">MJA45_25555</name>
</gene>
<dbReference type="AlphaFoldDB" id="A0AA96LC14"/>
<keyword evidence="1" id="KW-0649">Protein kinase inhibitor</keyword>
<sequence>MGLLNDANLIEAYRKAIELELDEEFIDMLETEVRRRRLHLVLTRSAM</sequence>
<dbReference type="InterPro" id="IPR015064">
    <property type="entry name" value="Sda"/>
</dbReference>
<dbReference type="Proteomes" id="UP001305702">
    <property type="component" value="Chromosome"/>
</dbReference>
<protein>
    <submittedName>
        <fullName evidence="1">Sporulation histidine kinase inhibitor Sda</fullName>
    </submittedName>
</protein>
<accession>A0AA96LC14</accession>
<dbReference type="InterPro" id="IPR036916">
    <property type="entry name" value="Sda_sf"/>
</dbReference>